<organism evidence="1 2">
    <name type="scientific">Lactobacillus crispatus</name>
    <dbReference type="NCBI Taxonomy" id="47770"/>
    <lineage>
        <taxon>Bacteria</taxon>
        <taxon>Bacillati</taxon>
        <taxon>Bacillota</taxon>
        <taxon>Bacilli</taxon>
        <taxon>Lactobacillales</taxon>
        <taxon>Lactobacillaceae</taxon>
        <taxon>Lactobacillus</taxon>
    </lineage>
</organism>
<evidence type="ECO:0000313" key="2">
    <source>
        <dbReference type="Proteomes" id="UP000295195"/>
    </source>
</evidence>
<dbReference type="AlphaFoldDB" id="A0A4R6CR67"/>
<accession>A0A4R6CR67</accession>
<dbReference type="EMBL" id="NKLP01000195">
    <property type="protein sequence ID" value="TDN29487.1"/>
    <property type="molecule type" value="Genomic_DNA"/>
</dbReference>
<comment type="caution">
    <text evidence="1">The sequence shown here is derived from an EMBL/GenBank/DDBJ whole genome shotgun (WGS) entry which is preliminary data.</text>
</comment>
<dbReference type="Pfam" id="PF09693">
    <property type="entry name" value="Phage_XkdX"/>
    <property type="match status" value="1"/>
</dbReference>
<proteinExistence type="predicted"/>
<dbReference type="InterPro" id="IPR010022">
    <property type="entry name" value="XkdX"/>
</dbReference>
<sequence>MFEIYKFEFDNDFINQDELRSYIDMGLITQAEYQEIVGGTNEEVKPVEG</sequence>
<protein>
    <submittedName>
        <fullName evidence="1">XkdX family protein</fullName>
    </submittedName>
</protein>
<gene>
    <name evidence="1" type="ORF">CEE75_10575</name>
</gene>
<dbReference type="RefSeq" id="WP_133476676.1">
    <property type="nucleotide sequence ID" value="NZ_NKLP01000195.1"/>
</dbReference>
<evidence type="ECO:0000313" key="1">
    <source>
        <dbReference type="EMBL" id="TDN29487.1"/>
    </source>
</evidence>
<dbReference type="Proteomes" id="UP000295195">
    <property type="component" value="Unassembled WGS sequence"/>
</dbReference>
<reference evidence="1 2" key="1">
    <citation type="submission" date="2017-06" db="EMBL/GenBank/DDBJ databases">
        <authorList>
            <person name="Swanenburg J."/>
            <person name="Kort R."/>
        </authorList>
    </citation>
    <scope>NUCLEOTIDE SEQUENCE [LARGE SCALE GENOMIC DNA]</scope>
    <source>
        <strain evidence="1 2">RL05</strain>
    </source>
</reference>
<name>A0A4R6CR67_9LACO</name>